<evidence type="ECO:0000313" key="2">
    <source>
        <dbReference type="Proteomes" id="UP001153050"/>
    </source>
</evidence>
<name>A0ABM9EA80_9HYPH</name>
<evidence type="ECO:0000313" key="1">
    <source>
        <dbReference type="EMBL" id="CAH2406075.1"/>
    </source>
</evidence>
<protein>
    <submittedName>
        <fullName evidence="1">Uncharacterized protein</fullName>
    </submittedName>
</protein>
<organism evidence="1 2">
    <name type="scientific">Mesorhizobium escarrei</name>
    <dbReference type="NCBI Taxonomy" id="666018"/>
    <lineage>
        <taxon>Bacteria</taxon>
        <taxon>Pseudomonadati</taxon>
        <taxon>Pseudomonadota</taxon>
        <taxon>Alphaproteobacteria</taxon>
        <taxon>Hyphomicrobiales</taxon>
        <taxon>Phyllobacteriaceae</taxon>
        <taxon>Mesorhizobium</taxon>
    </lineage>
</organism>
<dbReference type="Proteomes" id="UP001153050">
    <property type="component" value="Unassembled WGS sequence"/>
</dbReference>
<proteinExistence type="predicted"/>
<comment type="caution">
    <text evidence="1">The sequence shown here is derived from an EMBL/GenBank/DDBJ whole genome shotgun (WGS) entry which is preliminary data.</text>
</comment>
<dbReference type="EMBL" id="CAKXZT010000148">
    <property type="protein sequence ID" value="CAH2406075.1"/>
    <property type="molecule type" value="Genomic_DNA"/>
</dbReference>
<reference evidence="1 2" key="1">
    <citation type="submission" date="2022-03" db="EMBL/GenBank/DDBJ databases">
        <authorList>
            <person name="Brunel B."/>
        </authorList>
    </citation>
    <scope>NUCLEOTIDE SEQUENCE [LARGE SCALE GENOMIC DNA]</scope>
    <source>
        <strain evidence="1">STM5069sample</strain>
    </source>
</reference>
<keyword evidence="2" id="KW-1185">Reference proteome</keyword>
<sequence>MSFSHDVTSIIGAEFGSGLLQEGDEVTGEKHRGLELACIQVRASGVELLVEAMRAFVPVNKSWMIRPRSSAIEATRRSPSVLRHGAAA</sequence>
<accession>A0ABM9EA80</accession>
<gene>
    <name evidence="1" type="ORF">MES5069_510019</name>
</gene>